<evidence type="ECO:0000313" key="2">
    <source>
        <dbReference type="Proteomes" id="UP000679950"/>
    </source>
</evidence>
<sequence length="40" mass="4225">MKKLAKHVSKATHVVASTFVSASSPLVHAPKIPASLKKTK</sequence>
<reference evidence="1 2" key="1">
    <citation type="submission" date="2021-03" db="EMBL/GenBank/DDBJ databases">
        <title>Antimicrobial resistance genes in bacteria isolated from Japanese honey, and their potential for conferring macrolide and lincosamide resistance in the American foulbrood pathogen Paenibacillus larvae.</title>
        <authorList>
            <person name="Okamoto M."/>
            <person name="Kumagai M."/>
            <person name="Kanamori H."/>
            <person name="Takamatsu D."/>
        </authorList>
    </citation>
    <scope>NUCLEOTIDE SEQUENCE [LARGE SCALE GENOMIC DNA]</scope>
    <source>
        <strain evidence="1 2">J8TS2</strain>
    </source>
</reference>
<dbReference type="RefSeq" id="WP_212965146.1">
    <property type="nucleotide sequence ID" value="NZ_BORB01000002.1"/>
</dbReference>
<evidence type="ECO:0000313" key="1">
    <source>
        <dbReference type="EMBL" id="GIN56033.1"/>
    </source>
</evidence>
<dbReference type="Proteomes" id="UP000679950">
    <property type="component" value="Unassembled WGS sequence"/>
</dbReference>
<gene>
    <name evidence="1" type="ORF">J8TS2_03520</name>
</gene>
<dbReference type="InterPro" id="IPR009229">
    <property type="entry name" value="AgrD"/>
</dbReference>
<dbReference type="NCBIfam" id="TIGR04223">
    <property type="entry name" value="quorum_AgrD"/>
    <property type="match status" value="1"/>
</dbReference>
<protein>
    <recommendedName>
        <fullName evidence="3">Cyclic lactone autoinducer peptide</fullName>
    </recommendedName>
</protein>
<name>A0ABQ4KDJ2_9BACI</name>
<dbReference type="EMBL" id="BORB01000002">
    <property type="protein sequence ID" value="GIN56033.1"/>
    <property type="molecule type" value="Genomic_DNA"/>
</dbReference>
<proteinExistence type="predicted"/>
<evidence type="ECO:0008006" key="3">
    <source>
        <dbReference type="Google" id="ProtNLM"/>
    </source>
</evidence>
<organism evidence="1 2">
    <name type="scientific">Lederbergia ruris</name>
    <dbReference type="NCBI Taxonomy" id="217495"/>
    <lineage>
        <taxon>Bacteria</taxon>
        <taxon>Bacillati</taxon>
        <taxon>Bacillota</taxon>
        <taxon>Bacilli</taxon>
        <taxon>Bacillales</taxon>
        <taxon>Bacillaceae</taxon>
        <taxon>Lederbergia</taxon>
    </lineage>
</organism>
<comment type="caution">
    <text evidence="1">The sequence shown here is derived from an EMBL/GenBank/DDBJ whole genome shotgun (WGS) entry which is preliminary data.</text>
</comment>
<accession>A0ABQ4KDJ2</accession>
<keyword evidence="2" id="KW-1185">Reference proteome</keyword>